<organism evidence="2 3">
    <name type="scientific">Stylosanthes scabra</name>
    <dbReference type="NCBI Taxonomy" id="79078"/>
    <lineage>
        <taxon>Eukaryota</taxon>
        <taxon>Viridiplantae</taxon>
        <taxon>Streptophyta</taxon>
        <taxon>Embryophyta</taxon>
        <taxon>Tracheophyta</taxon>
        <taxon>Spermatophyta</taxon>
        <taxon>Magnoliopsida</taxon>
        <taxon>eudicotyledons</taxon>
        <taxon>Gunneridae</taxon>
        <taxon>Pentapetalae</taxon>
        <taxon>rosids</taxon>
        <taxon>fabids</taxon>
        <taxon>Fabales</taxon>
        <taxon>Fabaceae</taxon>
        <taxon>Papilionoideae</taxon>
        <taxon>50 kb inversion clade</taxon>
        <taxon>dalbergioids sensu lato</taxon>
        <taxon>Dalbergieae</taxon>
        <taxon>Pterocarpus clade</taxon>
        <taxon>Stylosanthes</taxon>
    </lineage>
</organism>
<feature type="domain" description="Putative plant transposon protein" evidence="1">
    <location>
        <begin position="1"/>
        <end position="66"/>
    </location>
</feature>
<reference evidence="2 3" key="1">
    <citation type="journal article" date="2023" name="Plants (Basel)">
        <title>Bridging the Gap: Combining Genomics and Transcriptomics Approaches to Understand Stylosanthes scabra, an Orphan Legume from the Brazilian Caatinga.</title>
        <authorList>
            <person name="Ferreira-Neto J.R.C."/>
            <person name="da Silva M.D."/>
            <person name="Binneck E."/>
            <person name="de Melo N.F."/>
            <person name="da Silva R.H."/>
            <person name="de Melo A.L.T.M."/>
            <person name="Pandolfi V."/>
            <person name="Bustamante F.O."/>
            <person name="Brasileiro-Vidal A.C."/>
            <person name="Benko-Iseppon A.M."/>
        </authorList>
    </citation>
    <scope>NUCLEOTIDE SEQUENCE [LARGE SCALE GENOMIC DNA]</scope>
    <source>
        <tissue evidence="2">Leaves</tissue>
    </source>
</reference>
<dbReference type="Proteomes" id="UP001341840">
    <property type="component" value="Unassembled WGS sequence"/>
</dbReference>
<accession>A0ABU6YJX2</accession>
<comment type="caution">
    <text evidence="2">The sequence shown here is derived from an EMBL/GenBank/DDBJ whole genome shotgun (WGS) entry which is preliminary data.</text>
</comment>
<dbReference type="Pfam" id="PF20167">
    <property type="entry name" value="Transposase_32"/>
    <property type="match status" value="1"/>
</dbReference>
<proteinExistence type="predicted"/>
<evidence type="ECO:0000259" key="1">
    <source>
        <dbReference type="Pfam" id="PF20167"/>
    </source>
</evidence>
<sequence>MIPTGNKLEITVARAVLIRSIIKGHDVRIEELIADNIAVLAEGVQGRSKLCFPSTIYRLCKEAGVPMGEFKDSEKIQVAKPITAKIRKCTLKLLELKKIITNTMINLTLRLMSPIFKNTKRTNNKDFSF</sequence>
<dbReference type="InterPro" id="IPR046796">
    <property type="entry name" value="Transposase_32_dom"/>
</dbReference>
<gene>
    <name evidence="2" type="ORF">PIB30_066602</name>
</gene>
<protein>
    <recommendedName>
        <fullName evidence="1">Putative plant transposon protein domain-containing protein</fullName>
    </recommendedName>
</protein>
<evidence type="ECO:0000313" key="2">
    <source>
        <dbReference type="EMBL" id="MED6210702.1"/>
    </source>
</evidence>
<keyword evidence="3" id="KW-1185">Reference proteome</keyword>
<name>A0ABU6YJX2_9FABA</name>
<dbReference type="EMBL" id="JASCZI010242337">
    <property type="protein sequence ID" value="MED6210702.1"/>
    <property type="molecule type" value="Genomic_DNA"/>
</dbReference>
<evidence type="ECO:0000313" key="3">
    <source>
        <dbReference type="Proteomes" id="UP001341840"/>
    </source>
</evidence>